<evidence type="ECO:0000256" key="6">
    <source>
        <dbReference type="SAM" id="Phobius"/>
    </source>
</evidence>
<dbReference type="RefSeq" id="WP_259529307.1">
    <property type="nucleotide sequence ID" value="NZ_JANLCK010000006.1"/>
</dbReference>
<feature type="transmembrane region" description="Helical" evidence="6">
    <location>
        <begin position="307"/>
        <end position="323"/>
    </location>
</feature>
<keyword evidence="2" id="KW-1003">Cell membrane</keyword>
<dbReference type="EMBL" id="JANLCK010000006">
    <property type="protein sequence ID" value="MCS5726658.1"/>
    <property type="molecule type" value="Genomic_DNA"/>
</dbReference>
<evidence type="ECO:0000313" key="9">
    <source>
        <dbReference type="Proteomes" id="UP001165587"/>
    </source>
</evidence>
<evidence type="ECO:0000256" key="5">
    <source>
        <dbReference type="ARBA" id="ARBA00023136"/>
    </source>
</evidence>
<evidence type="ECO:0000259" key="7">
    <source>
        <dbReference type="PROSITE" id="PS50850"/>
    </source>
</evidence>
<protein>
    <submittedName>
        <fullName evidence="8">MFS transporter</fullName>
    </submittedName>
</protein>
<feature type="transmembrane region" description="Helical" evidence="6">
    <location>
        <begin position="258"/>
        <end position="276"/>
    </location>
</feature>
<dbReference type="PANTHER" id="PTHR43124">
    <property type="entry name" value="PURINE EFFLUX PUMP PBUE"/>
    <property type="match status" value="1"/>
</dbReference>
<feature type="transmembrane region" description="Helical" evidence="6">
    <location>
        <begin position="114"/>
        <end position="134"/>
    </location>
</feature>
<feature type="transmembrane region" description="Helical" evidence="6">
    <location>
        <begin position="146"/>
        <end position="169"/>
    </location>
</feature>
<evidence type="ECO:0000256" key="4">
    <source>
        <dbReference type="ARBA" id="ARBA00022989"/>
    </source>
</evidence>
<name>A0AA41XHL2_9MICO</name>
<dbReference type="PROSITE" id="PS50850">
    <property type="entry name" value="MFS"/>
    <property type="match status" value="1"/>
</dbReference>
<dbReference type="InterPro" id="IPR036259">
    <property type="entry name" value="MFS_trans_sf"/>
</dbReference>
<keyword evidence="3 6" id="KW-0812">Transmembrane</keyword>
<gene>
    <name evidence="8" type="ORF">N1028_12220</name>
</gene>
<evidence type="ECO:0000256" key="3">
    <source>
        <dbReference type="ARBA" id="ARBA00022692"/>
    </source>
</evidence>
<evidence type="ECO:0000256" key="2">
    <source>
        <dbReference type="ARBA" id="ARBA00022475"/>
    </source>
</evidence>
<feature type="transmembrane region" description="Helical" evidence="6">
    <location>
        <begin position="89"/>
        <end position="108"/>
    </location>
</feature>
<feature type="transmembrane region" description="Helical" evidence="6">
    <location>
        <begin position="217"/>
        <end position="238"/>
    </location>
</feature>
<comment type="caution">
    <text evidence="8">The sequence shown here is derived from an EMBL/GenBank/DDBJ whole genome shotgun (WGS) entry which is preliminary data.</text>
</comment>
<feature type="transmembrane region" description="Helical" evidence="6">
    <location>
        <begin position="175"/>
        <end position="197"/>
    </location>
</feature>
<evidence type="ECO:0000313" key="8">
    <source>
        <dbReference type="EMBL" id="MCS5726658.1"/>
    </source>
</evidence>
<dbReference type="Gene3D" id="1.20.1250.20">
    <property type="entry name" value="MFS general substrate transporter like domains"/>
    <property type="match status" value="1"/>
</dbReference>
<dbReference type="InterPro" id="IPR050189">
    <property type="entry name" value="MFS_Efflux_Transporters"/>
</dbReference>
<feature type="transmembrane region" description="Helical" evidence="6">
    <location>
        <begin position="370"/>
        <end position="388"/>
    </location>
</feature>
<feature type="transmembrane region" description="Helical" evidence="6">
    <location>
        <begin position="344"/>
        <end position="364"/>
    </location>
</feature>
<accession>A0AA41XHL2</accession>
<dbReference type="Proteomes" id="UP001165587">
    <property type="component" value="Unassembled WGS sequence"/>
</dbReference>
<evidence type="ECO:0000256" key="1">
    <source>
        <dbReference type="ARBA" id="ARBA00004651"/>
    </source>
</evidence>
<dbReference type="GO" id="GO:0022857">
    <property type="term" value="F:transmembrane transporter activity"/>
    <property type="evidence" value="ECO:0007669"/>
    <property type="project" value="InterPro"/>
</dbReference>
<dbReference type="InterPro" id="IPR011701">
    <property type="entry name" value="MFS"/>
</dbReference>
<keyword evidence="5 6" id="KW-0472">Membrane</keyword>
<feature type="transmembrane region" description="Helical" evidence="6">
    <location>
        <begin position="283"/>
        <end position="301"/>
    </location>
</feature>
<dbReference type="AlphaFoldDB" id="A0AA41XHL2"/>
<organism evidence="8 9">
    <name type="scientific">Herbiconiux oxytropis</name>
    <dbReference type="NCBI Taxonomy" id="2970915"/>
    <lineage>
        <taxon>Bacteria</taxon>
        <taxon>Bacillati</taxon>
        <taxon>Actinomycetota</taxon>
        <taxon>Actinomycetes</taxon>
        <taxon>Micrococcales</taxon>
        <taxon>Microbacteriaceae</taxon>
        <taxon>Herbiconiux</taxon>
    </lineage>
</organism>
<dbReference type="Pfam" id="PF07690">
    <property type="entry name" value="MFS_1"/>
    <property type="match status" value="1"/>
</dbReference>
<sequence length="415" mass="42572">MSTATASVPVMPATTERRLPVVALITLALIGFILIAMETMPAGLLPDIASGMGTSESTVGLFVSAYALGTVIVTVPAISLTRGFRRRPLLLVGVAGLILANAVTAVSPDVTVSLISRFVAGSFSGVIWGMLANYAIRISPPARSGLALSIMSTGAPLGFAFGTPLGAFIGGATDWRWSFIGLSLLGLVVGALILVVVPDAPGLPASGRLPLRRVLGLRGVPIVLVVIVVWMLAHSTLYTYVAPYLRVTGTGITPDLMLLVYGIASLGGVALVGAFLDRHPRALLHLSAATFTAAGTVLLVGHGSVPAILIAAVLWGVSFGGTAPQLQNALTHAGGDNADIANSFLPVAFNLAIFGAGILGGLLLTDFDALILPATMAVLGLAALGLTLHGRRSAFTDSSLPPSREKNHHARNTHV</sequence>
<comment type="subcellular location">
    <subcellularLocation>
        <location evidence="1">Cell membrane</location>
        <topology evidence="1">Multi-pass membrane protein</topology>
    </subcellularLocation>
</comment>
<feature type="transmembrane region" description="Helical" evidence="6">
    <location>
        <begin position="19"/>
        <end position="37"/>
    </location>
</feature>
<dbReference type="SUPFAM" id="SSF103473">
    <property type="entry name" value="MFS general substrate transporter"/>
    <property type="match status" value="1"/>
</dbReference>
<keyword evidence="4 6" id="KW-1133">Transmembrane helix</keyword>
<dbReference type="PANTHER" id="PTHR43124:SF3">
    <property type="entry name" value="CHLORAMPHENICOL EFFLUX PUMP RV0191"/>
    <property type="match status" value="1"/>
</dbReference>
<feature type="domain" description="Major facilitator superfamily (MFS) profile" evidence="7">
    <location>
        <begin position="19"/>
        <end position="392"/>
    </location>
</feature>
<proteinExistence type="predicted"/>
<dbReference type="InterPro" id="IPR020846">
    <property type="entry name" value="MFS_dom"/>
</dbReference>
<dbReference type="GO" id="GO:0005886">
    <property type="term" value="C:plasma membrane"/>
    <property type="evidence" value="ECO:0007669"/>
    <property type="project" value="UniProtKB-SubCell"/>
</dbReference>
<keyword evidence="9" id="KW-1185">Reference proteome</keyword>
<feature type="transmembrane region" description="Helical" evidence="6">
    <location>
        <begin position="57"/>
        <end position="77"/>
    </location>
</feature>
<reference evidence="8" key="1">
    <citation type="submission" date="2022-08" db="EMBL/GenBank/DDBJ databases">
        <authorList>
            <person name="Deng Y."/>
            <person name="Han X.-F."/>
            <person name="Zhang Y.-Q."/>
        </authorList>
    </citation>
    <scope>NUCLEOTIDE SEQUENCE</scope>
    <source>
        <strain evidence="8">CPCC 203407</strain>
    </source>
</reference>
<dbReference type="CDD" id="cd17324">
    <property type="entry name" value="MFS_NepI_like"/>
    <property type="match status" value="1"/>
</dbReference>